<keyword evidence="2" id="KW-0732">Signal</keyword>
<accession>A0A3Q0STE2</accession>
<proteinExistence type="predicted"/>
<dbReference type="GO" id="GO:0005634">
    <property type="term" value="C:nucleus"/>
    <property type="evidence" value="ECO:0007669"/>
    <property type="project" value="TreeGrafter"/>
</dbReference>
<feature type="chain" id="PRO_5018706462" evidence="2">
    <location>
        <begin position="16"/>
        <end position="330"/>
    </location>
</feature>
<evidence type="ECO:0000313" key="3">
    <source>
        <dbReference type="Ensembl" id="ENSACIP00000024928.1"/>
    </source>
</evidence>
<dbReference type="GeneTree" id="ENSGT00940000163584"/>
<reference evidence="3" key="1">
    <citation type="submission" date="2025-08" db="UniProtKB">
        <authorList>
            <consortium name="Ensembl"/>
        </authorList>
    </citation>
    <scope>IDENTIFICATION</scope>
</reference>
<dbReference type="PANTHER" id="PTHR13964:SF41">
    <property type="entry name" value="AT-RICH INTERACTIVE DOMAIN-CONTAINING PROTEIN 5B"/>
    <property type="match status" value="1"/>
</dbReference>
<organism evidence="3 4">
    <name type="scientific">Amphilophus citrinellus</name>
    <name type="common">Midas cichlid</name>
    <name type="synonym">Cichlasoma citrinellum</name>
    <dbReference type="NCBI Taxonomy" id="61819"/>
    <lineage>
        <taxon>Eukaryota</taxon>
        <taxon>Metazoa</taxon>
        <taxon>Chordata</taxon>
        <taxon>Craniata</taxon>
        <taxon>Vertebrata</taxon>
        <taxon>Euteleostomi</taxon>
        <taxon>Actinopterygii</taxon>
        <taxon>Neopterygii</taxon>
        <taxon>Teleostei</taxon>
        <taxon>Neoteleostei</taxon>
        <taxon>Acanthomorphata</taxon>
        <taxon>Ovalentaria</taxon>
        <taxon>Cichlomorphae</taxon>
        <taxon>Cichliformes</taxon>
        <taxon>Cichlidae</taxon>
        <taxon>New World cichlids</taxon>
        <taxon>Cichlasomatinae</taxon>
        <taxon>Heroini</taxon>
        <taxon>Amphilophus</taxon>
    </lineage>
</organism>
<dbReference type="Ensembl" id="ENSACIT00000025579.1">
    <property type="protein sequence ID" value="ENSACIP00000024928.1"/>
    <property type="gene ID" value="ENSACIG00000019306.1"/>
</dbReference>
<dbReference type="GO" id="GO:0000976">
    <property type="term" value="F:transcription cis-regulatory region binding"/>
    <property type="evidence" value="ECO:0007669"/>
    <property type="project" value="TreeGrafter"/>
</dbReference>
<dbReference type="Proteomes" id="UP000261340">
    <property type="component" value="Unplaced"/>
</dbReference>
<dbReference type="OMA" id="HEGTRSF"/>
<dbReference type="InterPro" id="IPR043151">
    <property type="entry name" value="BAH_sf"/>
</dbReference>
<name>A0A3Q0STE2_AMPCI</name>
<evidence type="ECO:0000256" key="2">
    <source>
        <dbReference type="SAM" id="SignalP"/>
    </source>
</evidence>
<evidence type="ECO:0000313" key="4">
    <source>
        <dbReference type="Proteomes" id="UP000261340"/>
    </source>
</evidence>
<dbReference type="PANTHER" id="PTHR13964">
    <property type="entry name" value="RBP-RELATED"/>
    <property type="match status" value="1"/>
</dbReference>
<dbReference type="STRING" id="61819.ENSACIP00000024928"/>
<feature type="signal peptide" evidence="2">
    <location>
        <begin position="1"/>
        <end position="15"/>
    </location>
</feature>
<feature type="region of interest" description="Disordered" evidence="1">
    <location>
        <begin position="138"/>
        <end position="159"/>
    </location>
</feature>
<sequence length="330" mass="37316">MALTLSLFSVSQWLGAPSCQRGSYAFYKSVSSRAQPDGPVQVWKLGEFYFIRCGPQDPVCVAEVTLLWEDQTRHHLLASARLYFLPEDTPKGRTREHGEDEVLAVSRKMVVRVEDLVQWSCAQPAGWSSIPKTVPCGTNGLLKPPQSSDGSNGTTDKSNGLVEHHQSVKVISYPQYCRFRSLQRRIQDRARGPTLQDPHLLALGGIKVMPNTRVMYCRDTFNHPTLESSASFSWQFRCPSLSLRGRPRKRRGRDSKDSPNSSQSESWIERMKVCMTISSSLWLNLFKALWSEFNLQAALPLPAHVCHKRTFVIIKWIQATGNALIFIHSK</sequence>
<evidence type="ECO:0000256" key="1">
    <source>
        <dbReference type="SAM" id="MobiDB-lite"/>
    </source>
</evidence>
<feature type="compositionally biased region" description="Polar residues" evidence="1">
    <location>
        <begin position="145"/>
        <end position="158"/>
    </location>
</feature>
<keyword evidence="4" id="KW-1185">Reference proteome</keyword>
<dbReference type="InterPro" id="IPR051232">
    <property type="entry name" value="ARID/SWI1_ChromRemod"/>
</dbReference>
<dbReference type="AlphaFoldDB" id="A0A3Q0STE2"/>
<protein>
    <submittedName>
        <fullName evidence="3">Uncharacterized protein</fullName>
    </submittedName>
</protein>
<reference evidence="3" key="2">
    <citation type="submission" date="2025-09" db="UniProtKB">
        <authorList>
            <consortium name="Ensembl"/>
        </authorList>
    </citation>
    <scope>IDENTIFICATION</scope>
</reference>
<dbReference type="GO" id="GO:0006357">
    <property type="term" value="P:regulation of transcription by RNA polymerase II"/>
    <property type="evidence" value="ECO:0007669"/>
    <property type="project" value="TreeGrafter"/>
</dbReference>
<dbReference type="Gene3D" id="2.30.30.490">
    <property type="match status" value="1"/>
</dbReference>